<feature type="transmembrane region" description="Helical" evidence="2">
    <location>
        <begin position="33"/>
        <end position="59"/>
    </location>
</feature>
<dbReference type="InterPro" id="IPR023346">
    <property type="entry name" value="Lysozyme-like_dom_sf"/>
</dbReference>
<dbReference type="STRING" id="39060.SAMN05660706_11430"/>
<dbReference type="PANTHER" id="PTHR21666:SF289">
    <property type="entry name" value="L-ALA--D-GLU ENDOPEPTIDASE"/>
    <property type="match status" value="1"/>
</dbReference>
<protein>
    <submittedName>
        <fullName evidence="5">Transglycosylase SLT domain-containing protein</fullName>
    </submittedName>
</protein>
<name>A0A1I6DNI3_9FIRM</name>
<dbReference type="Gene3D" id="1.10.530.10">
    <property type="match status" value="1"/>
</dbReference>
<dbReference type="InterPro" id="IPR011055">
    <property type="entry name" value="Dup_hybrid_motif"/>
</dbReference>
<feature type="domain" description="M23ase beta-sheet core" evidence="4">
    <location>
        <begin position="233"/>
        <end position="327"/>
    </location>
</feature>
<organism evidence="5 6">
    <name type="scientific">Desulfoscipio geothermicus DSM 3669</name>
    <dbReference type="NCBI Taxonomy" id="1121426"/>
    <lineage>
        <taxon>Bacteria</taxon>
        <taxon>Bacillati</taxon>
        <taxon>Bacillota</taxon>
        <taxon>Clostridia</taxon>
        <taxon>Eubacteriales</taxon>
        <taxon>Desulfallaceae</taxon>
        <taxon>Desulfoscipio</taxon>
    </lineage>
</organism>
<dbReference type="CDD" id="cd12797">
    <property type="entry name" value="M23_peptidase"/>
    <property type="match status" value="1"/>
</dbReference>
<evidence type="ECO:0000259" key="4">
    <source>
        <dbReference type="Pfam" id="PF01551"/>
    </source>
</evidence>
<keyword evidence="2" id="KW-0472">Membrane</keyword>
<evidence type="ECO:0000259" key="3">
    <source>
        <dbReference type="Pfam" id="PF01464"/>
    </source>
</evidence>
<gene>
    <name evidence="5" type="ORF">SAMN05660706_11430</name>
</gene>
<dbReference type="SUPFAM" id="SSF51261">
    <property type="entry name" value="Duplicated hybrid motif"/>
    <property type="match status" value="1"/>
</dbReference>
<accession>A0A1I6DNI3</accession>
<keyword evidence="6" id="KW-1185">Reference proteome</keyword>
<dbReference type="Gene3D" id="2.70.70.10">
    <property type="entry name" value="Glucose Permease (Domain IIA)"/>
    <property type="match status" value="1"/>
</dbReference>
<sequence length="338" mass="36683">MNPATVLKVAQKAKRLATSEEERSQLLIGIEQIVLLLMGVILVLMLFFFFLISTIIGGLGGGNEAGFRSGAPTAFAVADIPVEYMPIFLKAQSKYDVSWAVLAAIAKTESAFGQNMGPSDAGAIGFMQFMPDTWNKYKQDGNSDGEFDPYDPWDAVFSAANMLQSNGFAEKPEKALFAYNHAGWYVREVMELASTYSATMIPVGNGTWPLSSKYIQISSAYGMRQHPILKEYRFHDGIDIPAPTGTPVFAVQDGRVDWDRAKGGYGLCVVLNHGSCKTLYAHLSEISVQVGVMVKAGEVIGYVGSTGLSEGPHLHFSVYVNGQPCNPEEWLAVPSGNN</sequence>
<evidence type="ECO:0000313" key="6">
    <source>
        <dbReference type="Proteomes" id="UP000199584"/>
    </source>
</evidence>
<keyword evidence="2" id="KW-1133">Transmembrane helix</keyword>
<keyword evidence="2" id="KW-0812">Transmembrane</keyword>
<dbReference type="InterPro" id="IPR050570">
    <property type="entry name" value="Cell_wall_metabolism_enzyme"/>
</dbReference>
<dbReference type="AlphaFoldDB" id="A0A1I6DNI3"/>
<dbReference type="SUPFAM" id="SSF53955">
    <property type="entry name" value="Lysozyme-like"/>
    <property type="match status" value="1"/>
</dbReference>
<dbReference type="Proteomes" id="UP000199584">
    <property type="component" value="Unassembled WGS sequence"/>
</dbReference>
<keyword evidence="1" id="KW-0732">Signal</keyword>
<dbReference type="InterPro" id="IPR016047">
    <property type="entry name" value="M23ase_b-sheet_dom"/>
</dbReference>
<evidence type="ECO:0000256" key="2">
    <source>
        <dbReference type="SAM" id="Phobius"/>
    </source>
</evidence>
<proteinExistence type="predicted"/>
<reference evidence="6" key="1">
    <citation type="submission" date="2016-10" db="EMBL/GenBank/DDBJ databases">
        <authorList>
            <person name="Varghese N."/>
            <person name="Submissions S."/>
        </authorList>
    </citation>
    <scope>NUCLEOTIDE SEQUENCE [LARGE SCALE GENOMIC DNA]</scope>
    <source>
        <strain evidence="6">DSM 3669</strain>
    </source>
</reference>
<dbReference type="GO" id="GO:0004222">
    <property type="term" value="F:metalloendopeptidase activity"/>
    <property type="evidence" value="ECO:0007669"/>
    <property type="project" value="TreeGrafter"/>
</dbReference>
<dbReference type="CDD" id="cd13399">
    <property type="entry name" value="Slt35-like"/>
    <property type="match status" value="1"/>
</dbReference>
<dbReference type="PANTHER" id="PTHR21666">
    <property type="entry name" value="PEPTIDASE-RELATED"/>
    <property type="match status" value="1"/>
</dbReference>
<dbReference type="Pfam" id="PF01464">
    <property type="entry name" value="SLT"/>
    <property type="match status" value="1"/>
</dbReference>
<feature type="domain" description="Transglycosylase SLT" evidence="3">
    <location>
        <begin position="88"/>
        <end position="187"/>
    </location>
</feature>
<dbReference type="Pfam" id="PF01551">
    <property type="entry name" value="Peptidase_M23"/>
    <property type="match status" value="1"/>
</dbReference>
<evidence type="ECO:0000313" key="5">
    <source>
        <dbReference type="EMBL" id="SFR07053.1"/>
    </source>
</evidence>
<dbReference type="RefSeq" id="WP_245779718.1">
    <property type="nucleotide sequence ID" value="NZ_FOYM01000014.1"/>
</dbReference>
<dbReference type="EMBL" id="FOYM01000014">
    <property type="protein sequence ID" value="SFR07053.1"/>
    <property type="molecule type" value="Genomic_DNA"/>
</dbReference>
<dbReference type="InterPro" id="IPR008258">
    <property type="entry name" value="Transglycosylase_SLT_dom_1"/>
</dbReference>
<evidence type="ECO:0000256" key="1">
    <source>
        <dbReference type="ARBA" id="ARBA00022729"/>
    </source>
</evidence>